<keyword evidence="8" id="KW-0378">Hydrolase</keyword>
<sequence>MLCSDSCWLLHQSMSSLMRSEHRPVTLLLVLLLSWSTNSVSAVGVNWGLASSTPLPPSKVVNGLLLSNGVTRVKLPDADPSVLESLSGSGIGVIVGIRNEMLRYLSQSKKAAASWVHDNVTRYFSDNRAGGGVQIEYIAVGDEPFLLSYGQQYQPYVIGAATNIHTALKAAKLSDRIKLIVPCSSDVYQTNSSLPSKAHFRPDLNKTMVDLLSFLSNHSSLFVLDMNPFSSFQQNKNLSLDFHLFQLTSRPLTDGHSKYDNYFDLSIDSVVSSLSKVGFGDMDIMVGSVGWPTDGASNATSANAQLFMQGLIDHLKAKTGSPLRPKRPPPETYLFTLLDENQLNITTGNYERHYGIFTFDGQAKYNVDLGQGSRPLKNVHEVDYLNQKWCVVNNNKDLYNITASVVQACSNADCSSLSSGGSCGGIGWPGNVSYAFNSYFQANGQSQESCDFNGLGLITTVDPSVGECRFVIGLHTSGSNKVRSLMADMPKKVFYSFFQSLVVLQQVVSVFIFASFFV</sequence>
<evidence type="ECO:0000256" key="9">
    <source>
        <dbReference type="ARBA" id="ARBA00022821"/>
    </source>
</evidence>
<evidence type="ECO:0000256" key="16">
    <source>
        <dbReference type="SAM" id="Phobius"/>
    </source>
</evidence>
<keyword evidence="6" id="KW-0336">GPI-anchor</keyword>
<reference evidence="19" key="1">
    <citation type="submission" date="2020-01" db="EMBL/GenBank/DDBJ databases">
        <title>Genome sequence of Kobresia littledalei, the first chromosome-level genome in the family Cyperaceae.</title>
        <authorList>
            <person name="Qu G."/>
        </authorList>
    </citation>
    <scope>NUCLEOTIDE SEQUENCE</scope>
    <source>
        <strain evidence="19">C.B.Clarke</strain>
        <tissue evidence="19">Leaf</tissue>
    </source>
</reference>
<name>A0A833QR41_9POAL</name>
<comment type="catalytic activity">
    <reaction evidence="1">
        <text>Hydrolysis of (1-&gt;3)-beta-D-glucosidic linkages in (1-&gt;3)-beta-D-glucans.</text>
        <dbReference type="EC" id="3.2.1.39"/>
    </reaction>
</comment>
<evidence type="ECO:0000256" key="2">
    <source>
        <dbReference type="ARBA" id="ARBA00004609"/>
    </source>
</evidence>
<protein>
    <recommendedName>
        <fullName evidence="4">glucan endo-1,3-beta-D-glucosidase</fullName>
        <ecNumber evidence="4">3.2.1.39</ecNumber>
    </recommendedName>
</protein>
<dbReference type="Gene3D" id="3.20.20.80">
    <property type="entry name" value="Glycosidases"/>
    <property type="match status" value="1"/>
</dbReference>
<keyword evidence="10 16" id="KW-0472">Membrane</keyword>
<keyword evidence="12" id="KW-0325">Glycoprotein</keyword>
<evidence type="ECO:0000256" key="5">
    <source>
        <dbReference type="ARBA" id="ARBA00022475"/>
    </source>
</evidence>
<dbReference type="FunFam" id="1.20.58.1040:FF:000002">
    <property type="entry name" value="Glucan endo-1,3-beta-glucosidase 8"/>
    <property type="match status" value="1"/>
</dbReference>
<evidence type="ECO:0000256" key="7">
    <source>
        <dbReference type="ARBA" id="ARBA00022729"/>
    </source>
</evidence>
<dbReference type="Gene3D" id="1.20.58.1040">
    <property type="match status" value="1"/>
</dbReference>
<dbReference type="EC" id="3.2.1.39" evidence="4"/>
<evidence type="ECO:0000256" key="4">
    <source>
        <dbReference type="ARBA" id="ARBA00012780"/>
    </source>
</evidence>
<evidence type="ECO:0000256" key="3">
    <source>
        <dbReference type="ARBA" id="ARBA00008773"/>
    </source>
</evidence>
<dbReference type="GO" id="GO:0042973">
    <property type="term" value="F:glucan endo-1,3-beta-D-glucosidase activity"/>
    <property type="evidence" value="ECO:0007669"/>
    <property type="project" value="UniProtKB-EC"/>
</dbReference>
<dbReference type="InterPro" id="IPR012946">
    <property type="entry name" value="X8"/>
</dbReference>
<dbReference type="SMART" id="SM00768">
    <property type="entry name" value="X8"/>
    <property type="match status" value="1"/>
</dbReference>
<evidence type="ECO:0000256" key="17">
    <source>
        <dbReference type="SAM" id="SignalP"/>
    </source>
</evidence>
<comment type="similarity">
    <text evidence="3 15">Belongs to the glycosyl hydrolase 17 family.</text>
</comment>
<keyword evidence="14" id="KW-0326">Glycosidase</keyword>
<keyword evidence="16" id="KW-1133">Transmembrane helix</keyword>
<dbReference type="GO" id="GO:0006952">
    <property type="term" value="P:defense response"/>
    <property type="evidence" value="ECO:0007669"/>
    <property type="project" value="UniProtKB-KW"/>
</dbReference>
<evidence type="ECO:0000256" key="6">
    <source>
        <dbReference type="ARBA" id="ARBA00022622"/>
    </source>
</evidence>
<accession>A0A833QR41</accession>
<feature type="domain" description="X8" evidence="18">
    <location>
        <begin position="388"/>
        <end position="470"/>
    </location>
</feature>
<dbReference type="PANTHER" id="PTHR32227">
    <property type="entry name" value="GLUCAN ENDO-1,3-BETA-GLUCOSIDASE BG1-RELATED-RELATED"/>
    <property type="match status" value="1"/>
</dbReference>
<evidence type="ECO:0000256" key="1">
    <source>
        <dbReference type="ARBA" id="ARBA00000382"/>
    </source>
</evidence>
<proteinExistence type="inferred from homology"/>
<keyword evidence="16" id="KW-0812">Transmembrane</keyword>
<evidence type="ECO:0000259" key="18">
    <source>
        <dbReference type="SMART" id="SM00768"/>
    </source>
</evidence>
<dbReference type="SUPFAM" id="SSF51445">
    <property type="entry name" value="(Trans)glycosidases"/>
    <property type="match status" value="1"/>
</dbReference>
<evidence type="ECO:0000313" key="19">
    <source>
        <dbReference type="EMBL" id="KAF3331805.1"/>
    </source>
</evidence>
<evidence type="ECO:0000256" key="10">
    <source>
        <dbReference type="ARBA" id="ARBA00023136"/>
    </source>
</evidence>
<dbReference type="Proteomes" id="UP000623129">
    <property type="component" value="Unassembled WGS sequence"/>
</dbReference>
<dbReference type="Pfam" id="PF00332">
    <property type="entry name" value="Glyco_hydro_17"/>
    <property type="match status" value="1"/>
</dbReference>
<dbReference type="AlphaFoldDB" id="A0A833QR41"/>
<comment type="subcellular location">
    <subcellularLocation>
        <location evidence="2">Cell membrane</location>
        <topology evidence="2">Lipid-anchor</topology>
        <topology evidence="2">GPI-anchor</topology>
    </subcellularLocation>
</comment>
<dbReference type="GO" id="GO:0098552">
    <property type="term" value="C:side of membrane"/>
    <property type="evidence" value="ECO:0007669"/>
    <property type="project" value="UniProtKB-KW"/>
</dbReference>
<feature type="chain" id="PRO_5032448415" description="glucan endo-1,3-beta-D-glucosidase" evidence="17">
    <location>
        <begin position="43"/>
        <end position="518"/>
    </location>
</feature>
<evidence type="ECO:0000256" key="14">
    <source>
        <dbReference type="ARBA" id="ARBA00023295"/>
    </source>
</evidence>
<keyword evidence="7 17" id="KW-0732">Signal</keyword>
<gene>
    <name evidence="19" type="ORF">FCM35_KLT03211</name>
</gene>
<comment type="caution">
    <text evidence="19">The sequence shown here is derived from an EMBL/GenBank/DDBJ whole genome shotgun (WGS) entry which is preliminary data.</text>
</comment>
<feature type="transmembrane region" description="Helical" evidence="16">
    <location>
        <begin position="493"/>
        <end position="517"/>
    </location>
</feature>
<keyword evidence="5" id="KW-1003">Cell membrane</keyword>
<dbReference type="Pfam" id="PF07983">
    <property type="entry name" value="X8"/>
    <property type="match status" value="1"/>
</dbReference>
<dbReference type="GO" id="GO:0005886">
    <property type="term" value="C:plasma membrane"/>
    <property type="evidence" value="ECO:0007669"/>
    <property type="project" value="UniProtKB-SubCell"/>
</dbReference>
<dbReference type="InterPro" id="IPR017853">
    <property type="entry name" value="GH"/>
</dbReference>
<dbReference type="EMBL" id="SWLB01000012">
    <property type="protein sequence ID" value="KAF3331805.1"/>
    <property type="molecule type" value="Genomic_DNA"/>
</dbReference>
<dbReference type="GO" id="GO:0005975">
    <property type="term" value="P:carbohydrate metabolic process"/>
    <property type="evidence" value="ECO:0007669"/>
    <property type="project" value="InterPro"/>
</dbReference>
<keyword evidence="13" id="KW-0449">Lipoprotein</keyword>
<evidence type="ECO:0000256" key="13">
    <source>
        <dbReference type="ARBA" id="ARBA00023288"/>
    </source>
</evidence>
<dbReference type="InterPro" id="IPR000490">
    <property type="entry name" value="Glyco_hydro_17"/>
</dbReference>
<organism evidence="19 20">
    <name type="scientific">Carex littledalei</name>
    <dbReference type="NCBI Taxonomy" id="544730"/>
    <lineage>
        <taxon>Eukaryota</taxon>
        <taxon>Viridiplantae</taxon>
        <taxon>Streptophyta</taxon>
        <taxon>Embryophyta</taxon>
        <taxon>Tracheophyta</taxon>
        <taxon>Spermatophyta</taxon>
        <taxon>Magnoliopsida</taxon>
        <taxon>Liliopsida</taxon>
        <taxon>Poales</taxon>
        <taxon>Cyperaceae</taxon>
        <taxon>Cyperoideae</taxon>
        <taxon>Cariceae</taxon>
        <taxon>Carex</taxon>
        <taxon>Carex subgen. Euthyceras</taxon>
    </lineage>
</organism>
<keyword evidence="11" id="KW-1015">Disulfide bond</keyword>
<evidence type="ECO:0000313" key="20">
    <source>
        <dbReference type="Proteomes" id="UP000623129"/>
    </source>
</evidence>
<dbReference type="OrthoDB" id="1293114at2759"/>
<dbReference type="InterPro" id="IPR044965">
    <property type="entry name" value="Glyco_hydro_17_plant"/>
</dbReference>
<evidence type="ECO:0000256" key="15">
    <source>
        <dbReference type="RuleBase" id="RU004335"/>
    </source>
</evidence>
<evidence type="ECO:0000256" key="11">
    <source>
        <dbReference type="ARBA" id="ARBA00023157"/>
    </source>
</evidence>
<feature type="signal peptide" evidence="17">
    <location>
        <begin position="1"/>
        <end position="42"/>
    </location>
</feature>
<keyword evidence="9" id="KW-0611">Plant defense</keyword>
<dbReference type="FunFam" id="3.20.20.80:FF:000008">
    <property type="entry name" value="Glucan endo-1,3-beta-glucosidase 5"/>
    <property type="match status" value="1"/>
</dbReference>
<evidence type="ECO:0000256" key="8">
    <source>
        <dbReference type="ARBA" id="ARBA00022801"/>
    </source>
</evidence>
<keyword evidence="20" id="KW-1185">Reference proteome</keyword>
<evidence type="ECO:0000256" key="12">
    <source>
        <dbReference type="ARBA" id="ARBA00023180"/>
    </source>
</evidence>